<dbReference type="GO" id="GO:0042602">
    <property type="term" value="F:riboflavin reductase (NADPH) activity"/>
    <property type="evidence" value="ECO:0007669"/>
    <property type="project" value="TreeGrafter"/>
</dbReference>
<dbReference type="InterPro" id="IPR050268">
    <property type="entry name" value="NADH-dep_flavin_reductase"/>
</dbReference>
<dbReference type="InterPro" id="IPR012349">
    <property type="entry name" value="Split_barrel_FMN-bd"/>
</dbReference>
<accession>K0VDI8</accession>
<evidence type="ECO:0000313" key="4">
    <source>
        <dbReference type="EMBL" id="EJZ12903.1"/>
    </source>
</evidence>
<dbReference type="AlphaFoldDB" id="K0VDI8"/>
<evidence type="ECO:0000256" key="1">
    <source>
        <dbReference type="ARBA" id="ARBA00008898"/>
    </source>
</evidence>
<organism evidence="4 5">
    <name type="scientific">Mycolicibacterium vaccae ATCC 25954</name>
    <dbReference type="NCBI Taxonomy" id="1194972"/>
    <lineage>
        <taxon>Bacteria</taxon>
        <taxon>Bacillati</taxon>
        <taxon>Actinomycetota</taxon>
        <taxon>Actinomycetes</taxon>
        <taxon>Mycobacteriales</taxon>
        <taxon>Mycobacteriaceae</taxon>
        <taxon>Mycolicibacterium</taxon>
    </lineage>
</organism>
<dbReference type="eggNOG" id="COG1853">
    <property type="taxonomic scope" value="Bacteria"/>
</dbReference>
<evidence type="ECO:0000259" key="3">
    <source>
        <dbReference type="SMART" id="SM00903"/>
    </source>
</evidence>
<evidence type="ECO:0000313" key="5">
    <source>
        <dbReference type="Proteomes" id="UP000006072"/>
    </source>
</evidence>
<dbReference type="RefSeq" id="WP_003928398.1">
    <property type="nucleotide sequence ID" value="NZ_JH814683.1"/>
</dbReference>
<dbReference type="PANTHER" id="PTHR30466">
    <property type="entry name" value="FLAVIN REDUCTASE"/>
    <property type="match status" value="1"/>
</dbReference>
<dbReference type="PATRIC" id="fig|1194972.3.peg.22"/>
<protein>
    <submittedName>
        <fullName evidence="4">Monooxygenase</fullName>
    </submittedName>
</protein>
<dbReference type="Proteomes" id="UP000006072">
    <property type="component" value="Unassembled WGS sequence"/>
</dbReference>
<dbReference type="SMART" id="SM00903">
    <property type="entry name" value="Flavin_Reduct"/>
    <property type="match status" value="1"/>
</dbReference>
<dbReference type="SUPFAM" id="SSF50475">
    <property type="entry name" value="FMN-binding split barrel"/>
    <property type="match status" value="1"/>
</dbReference>
<dbReference type="GO" id="GO:0004497">
    <property type="term" value="F:monooxygenase activity"/>
    <property type="evidence" value="ECO:0007669"/>
    <property type="project" value="UniProtKB-KW"/>
</dbReference>
<dbReference type="Gene3D" id="2.30.110.10">
    <property type="entry name" value="Electron Transport, Fmn-binding Protein, Chain A"/>
    <property type="match status" value="1"/>
</dbReference>
<proteinExistence type="inferred from homology"/>
<keyword evidence="4" id="KW-0503">Monooxygenase</keyword>
<dbReference type="HOGENOM" id="CLU_059021_1_3_11"/>
<comment type="caution">
    <text evidence="4">The sequence shown here is derived from an EMBL/GenBank/DDBJ whole genome shotgun (WGS) entry which is preliminary data.</text>
</comment>
<evidence type="ECO:0000256" key="2">
    <source>
        <dbReference type="ARBA" id="ARBA00023002"/>
    </source>
</evidence>
<dbReference type="InterPro" id="IPR002563">
    <property type="entry name" value="Flavin_Rdtase-like_dom"/>
</dbReference>
<dbReference type="GO" id="GO:0010181">
    <property type="term" value="F:FMN binding"/>
    <property type="evidence" value="ECO:0007669"/>
    <property type="project" value="InterPro"/>
</dbReference>
<feature type="domain" description="Flavin reductase like" evidence="3">
    <location>
        <begin position="11"/>
        <end position="155"/>
    </location>
</feature>
<dbReference type="EMBL" id="ALQA01000001">
    <property type="protein sequence ID" value="EJZ12903.1"/>
    <property type="molecule type" value="Genomic_DNA"/>
</dbReference>
<keyword evidence="5" id="KW-1185">Reference proteome</keyword>
<sequence length="166" mass="17216">MTDAGTKAEVLDVIPIATAVITSGTEADPAGFTGSVWGEPRNPGWLAVPVSAGSSTLPVIVATGRLGVNVLGERARPLVGAFARRVDTSARRFDGVAWTFGNGVPVLSGAVAWFACTLDSVVPFGGYQMMMCRVEHSEICSQEPPLVWVSGQGVPAGTAPTTETDR</sequence>
<dbReference type="PANTHER" id="PTHR30466:SF1">
    <property type="entry name" value="FMN REDUCTASE (NADH) RUTF"/>
    <property type="match status" value="1"/>
</dbReference>
<comment type="similarity">
    <text evidence="1">Belongs to the non-flavoprotein flavin reductase family.</text>
</comment>
<reference evidence="4 5" key="1">
    <citation type="journal article" date="2012" name="J. Bacteriol.">
        <title>Complete Genome Sequence of Mycobacterium vaccae Type Strain ATCC 25954.</title>
        <authorList>
            <person name="Ho Y.S."/>
            <person name="Adroub S.A."/>
            <person name="Abadi M."/>
            <person name="Al Alwan B."/>
            <person name="Alkhateeb R."/>
            <person name="Gao G."/>
            <person name="Ragab A."/>
            <person name="Ali S."/>
            <person name="van Soolingen D."/>
            <person name="Bitter W."/>
            <person name="Pain A."/>
            <person name="Abdallah A.M."/>
        </authorList>
    </citation>
    <scope>NUCLEOTIDE SEQUENCE [LARGE SCALE GENOMIC DNA]</scope>
    <source>
        <strain evidence="4 5">ATCC 25954</strain>
    </source>
</reference>
<keyword evidence="2" id="KW-0560">Oxidoreductase</keyword>
<dbReference type="Pfam" id="PF01613">
    <property type="entry name" value="Flavin_Reduct"/>
    <property type="match status" value="1"/>
</dbReference>
<gene>
    <name evidence="4" type="ORF">MVAC_00105</name>
</gene>
<name>K0VDI8_MYCVA</name>